<gene>
    <name evidence="2" type="ORF">BTM29_11205</name>
</gene>
<evidence type="ECO:0008006" key="4">
    <source>
        <dbReference type="Google" id="ProtNLM"/>
    </source>
</evidence>
<dbReference type="InterPro" id="IPR009526">
    <property type="entry name" value="DUF1146"/>
</dbReference>
<reference evidence="3" key="1">
    <citation type="submission" date="2016-12" db="EMBL/GenBank/DDBJ databases">
        <authorList>
            <person name="Jung M.Y."/>
            <person name="Lee S.H."/>
        </authorList>
    </citation>
    <scope>NUCLEOTIDE SEQUENCE [LARGE SCALE GENOMIC DNA]</scope>
    <source>
        <strain evidence="3">WiKim39</strain>
    </source>
</reference>
<dbReference type="RefSeq" id="WP_076617760.1">
    <property type="nucleotide sequence ID" value="NZ_CP019323.1"/>
</dbReference>
<dbReference type="NCBIfam" id="TIGR02327">
    <property type="entry name" value="int_mem_ywzB"/>
    <property type="match status" value="1"/>
</dbReference>
<name>A0A1P8Q5G5_9LACO</name>
<protein>
    <recommendedName>
        <fullName evidence="4">DUF1146 domain-containing protein</fullName>
    </recommendedName>
</protein>
<dbReference type="Pfam" id="PF06612">
    <property type="entry name" value="DUF1146"/>
    <property type="match status" value="1"/>
</dbReference>
<keyword evidence="1" id="KW-1133">Transmembrane helix</keyword>
<evidence type="ECO:0000313" key="2">
    <source>
        <dbReference type="EMBL" id="APX73081.1"/>
    </source>
</evidence>
<evidence type="ECO:0000313" key="3">
    <source>
        <dbReference type="Proteomes" id="UP000187499"/>
    </source>
</evidence>
<feature type="transmembrane region" description="Helical" evidence="1">
    <location>
        <begin position="46"/>
        <end position="66"/>
    </location>
</feature>
<dbReference type="KEGG" id="lalw:BTM29_11205"/>
<organism evidence="2 3">
    <name type="scientific">Companilactobacillus allii</name>
    <dbReference type="NCBI Taxonomy" id="1847728"/>
    <lineage>
        <taxon>Bacteria</taxon>
        <taxon>Bacillati</taxon>
        <taxon>Bacillota</taxon>
        <taxon>Bacilli</taxon>
        <taxon>Lactobacillales</taxon>
        <taxon>Lactobacillaceae</taxon>
        <taxon>Companilactobacillus</taxon>
    </lineage>
</organism>
<feature type="transmembrane region" description="Helical" evidence="1">
    <location>
        <begin position="6"/>
        <end position="26"/>
    </location>
</feature>
<evidence type="ECO:0000256" key="1">
    <source>
        <dbReference type="SAM" id="Phobius"/>
    </source>
</evidence>
<accession>A0A1P8Q5G5</accession>
<dbReference type="EMBL" id="CP019323">
    <property type="protein sequence ID" value="APX73081.1"/>
    <property type="molecule type" value="Genomic_DNA"/>
</dbReference>
<dbReference type="Proteomes" id="UP000187499">
    <property type="component" value="Chromosome"/>
</dbReference>
<dbReference type="AlphaFoldDB" id="A0A1P8Q5G5"/>
<proteinExistence type="predicted"/>
<keyword evidence="3" id="KW-1185">Reference proteome</keyword>
<keyword evidence="1" id="KW-0472">Membrane</keyword>
<keyword evidence="1" id="KW-0812">Transmembrane</keyword>
<sequence>MTSLGINAIITLVSHVVFIWLSFNILQVVDWQKIYNKSNPRMLQLLVAFISIALGYTVSSFFLNIISVSQNLTLLF</sequence>
<dbReference type="STRING" id="1847728.BTM29_11205"/>
<dbReference type="OrthoDB" id="1651016at2"/>